<dbReference type="OrthoDB" id="9783876at2"/>
<feature type="domain" description="HTH araC/xylS-type" evidence="5">
    <location>
        <begin position="173"/>
        <end position="271"/>
    </location>
</feature>
<keyword evidence="2" id="KW-0238">DNA-binding</keyword>
<dbReference type="SMART" id="SM00342">
    <property type="entry name" value="HTH_ARAC"/>
    <property type="match status" value="1"/>
</dbReference>
<dbReference type="InterPro" id="IPR018062">
    <property type="entry name" value="HTH_AraC-typ_CS"/>
</dbReference>
<gene>
    <name evidence="6" type="ORF">F0U83_14140</name>
</gene>
<dbReference type="InterPro" id="IPR009057">
    <property type="entry name" value="Homeodomain-like_sf"/>
</dbReference>
<reference evidence="6 7" key="1">
    <citation type="journal article" date="2019" name="Biochem. Eng. J.">
        <title>Metabolic engineering of the marine bacteria Neptunomonas concharum for the production of acetoin and meso-2,3-butanediol from acetate.</title>
        <authorList>
            <person name="Li W."/>
            <person name="Pu N."/>
            <person name="Liu C.-X."/>
            <person name="Yuan Q.-P."/>
            <person name="Li Z.-J."/>
        </authorList>
    </citation>
    <scope>NUCLEOTIDE SEQUENCE [LARGE SCALE GENOMIC DNA]</scope>
    <source>
        <strain evidence="6 7">JCM17730</strain>
    </source>
</reference>
<evidence type="ECO:0000256" key="4">
    <source>
        <dbReference type="ARBA" id="ARBA00023163"/>
    </source>
</evidence>
<evidence type="ECO:0000256" key="1">
    <source>
        <dbReference type="ARBA" id="ARBA00023015"/>
    </source>
</evidence>
<evidence type="ECO:0000256" key="3">
    <source>
        <dbReference type="ARBA" id="ARBA00023159"/>
    </source>
</evidence>
<proteinExistence type="predicted"/>
<sequence>MDRLSSLLSFFSPRAEFVRCFHGEGLSYDQSEPYPMSDIFLLYEGEAEFFCENQRYALHSGDLIWVALGKPFSIKGKGSVAWVQARLDFGQVKNNPLYYSLPAVVQLEGGGQDADLQPIIALMLEEARKERCGHQTAVNRLAEVLLIHILRFVIGSMQMEQGVLAGLSDLRLARVLTQIHENPSLPWTLALMSKTAGMSRTSFSQRFKAVVGISPGEYLKQWRMQLGHQWLGEGEYSVGQVADKLGYQSETAFRRVFRQVMGEPPGSVRRKAIIR</sequence>
<keyword evidence="4" id="KW-0804">Transcription</keyword>
<name>A0A5P1RDU3_9GAMM</name>
<protein>
    <submittedName>
        <fullName evidence="6">AraC family transcriptional regulator</fullName>
    </submittedName>
</protein>
<evidence type="ECO:0000313" key="7">
    <source>
        <dbReference type="Proteomes" id="UP000324760"/>
    </source>
</evidence>
<dbReference type="InterPro" id="IPR037923">
    <property type="entry name" value="HTH-like"/>
</dbReference>
<keyword evidence="3" id="KW-0010">Activator</keyword>
<organism evidence="6 7">
    <name type="scientific">Neptunomonas concharum</name>
    <dbReference type="NCBI Taxonomy" id="1031538"/>
    <lineage>
        <taxon>Bacteria</taxon>
        <taxon>Pseudomonadati</taxon>
        <taxon>Pseudomonadota</taxon>
        <taxon>Gammaproteobacteria</taxon>
        <taxon>Oceanospirillales</taxon>
        <taxon>Oceanospirillaceae</taxon>
        <taxon>Neptunomonas</taxon>
    </lineage>
</organism>
<dbReference type="GO" id="GO:0043565">
    <property type="term" value="F:sequence-specific DNA binding"/>
    <property type="evidence" value="ECO:0007669"/>
    <property type="project" value="InterPro"/>
</dbReference>
<dbReference type="Gene3D" id="2.60.120.10">
    <property type="entry name" value="Jelly Rolls"/>
    <property type="match status" value="1"/>
</dbReference>
<keyword evidence="7" id="KW-1185">Reference proteome</keyword>
<dbReference type="PROSITE" id="PS00041">
    <property type="entry name" value="HTH_ARAC_FAMILY_1"/>
    <property type="match status" value="1"/>
</dbReference>
<dbReference type="PANTHER" id="PTHR46796:SF7">
    <property type="entry name" value="ARAC FAMILY TRANSCRIPTIONAL REGULATOR"/>
    <property type="match status" value="1"/>
</dbReference>
<dbReference type="GO" id="GO:0003700">
    <property type="term" value="F:DNA-binding transcription factor activity"/>
    <property type="evidence" value="ECO:0007669"/>
    <property type="project" value="InterPro"/>
</dbReference>
<dbReference type="InterPro" id="IPR032783">
    <property type="entry name" value="AraC_lig"/>
</dbReference>
<accession>A0A5P1RDU3</accession>
<evidence type="ECO:0000313" key="6">
    <source>
        <dbReference type="EMBL" id="QEQ97767.1"/>
    </source>
</evidence>
<dbReference type="Proteomes" id="UP000324760">
    <property type="component" value="Chromosome"/>
</dbReference>
<evidence type="ECO:0000256" key="2">
    <source>
        <dbReference type="ARBA" id="ARBA00023125"/>
    </source>
</evidence>
<dbReference type="SUPFAM" id="SSF51215">
    <property type="entry name" value="Regulatory protein AraC"/>
    <property type="match status" value="1"/>
</dbReference>
<dbReference type="SUPFAM" id="SSF46689">
    <property type="entry name" value="Homeodomain-like"/>
    <property type="match status" value="2"/>
</dbReference>
<dbReference type="KEGG" id="ncu:F0U83_14140"/>
<evidence type="ECO:0000259" key="5">
    <source>
        <dbReference type="PROSITE" id="PS01124"/>
    </source>
</evidence>
<dbReference type="InterPro" id="IPR050204">
    <property type="entry name" value="AraC_XylS_family_regulators"/>
</dbReference>
<dbReference type="InterPro" id="IPR014710">
    <property type="entry name" value="RmlC-like_jellyroll"/>
</dbReference>
<dbReference type="InterPro" id="IPR018060">
    <property type="entry name" value="HTH_AraC"/>
</dbReference>
<dbReference type="Pfam" id="PF12852">
    <property type="entry name" value="Cupin_6"/>
    <property type="match status" value="1"/>
</dbReference>
<dbReference type="PANTHER" id="PTHR46796">
    <property type="entry name" value="HTH-TYPE TRANSCRIPTIONAL ACTIVATOR RHAS-RELATED"/>
    <property type="match status" value="1"/>
</dbReference>
<dbReference type="RefSeq" id="WP_138987882.1">
    <property type="nucleotide sequence ID" value="NZ_CP043869.1"/>
</dbReference>
<keyword evidence="1" id="KW-0805">Transcription regulation</keyword>
<dbReference type="PROSITE" id="PS01124">
    <property type="entry name" value="HTH_ARAC_FAMILY_2"/>
    <property type="match status" value="1"/>
</dbReference>
<dbReference type="Pfam" id="PF12833">
    <property type="entry name" value="HTH_18"/>
    <property type="match status" value="1"/>
</dbReference>
<dbReference type="AlphaFoldDB" id="A0A5P1RDU3"/>
<dbReference type="Gene3D" id="1.10.10.60">
    <property type="entry name" value="Homeodomain-like"/>
    <property type="match status" value="2"/>
</dbReference>
<dbReference type="EMBL" id="CP043869">
    <property type="protein sequence ID" value="QEQ97767.1"/>
    <property type="molecule type" value="Genomic_DNA"/>
</dbReference>